<dbReference type="Gene3D" id="3.40.630.30">
    <property type="match status" value="1"/>
</dbReference>
<dbReference type="InterPro" id="IPR000182">
    <property type="entry name" value="GNAT_dom"/>
</dbReference>
<protein>
    <recommendedName>
        <fullName evidence="1">N-acetyltransferase domain-containing protein</fullName>
    </recommendedName>
</protein>
<sequence length="177" mass="19004">MELTTARLVLREYSAADFDAVHAFATDPRTVLFVDWGPNTEQDTLDFLNYCDTSAQAVPRTGHTLAITLAGVVIGSVGLTVHHGAKAEIGYTVNPTHWELGYATEAAKALLDFGFSELALDQITATCRPENVASAGVLRKLGMAQTGHLKNDRLIRGAWLDSLVFSTTAPQLSSKTG</sequence>
<proteinExistence type="predicted"/>
<dbReference type="InterPro" id="IPR051531">
    <property type="entry name" value="N-acetyltransferase"/>
</dbReference>
<keyword evidence="3" id="KW-1185">Reference proteome</keyword>
<evidence type="ECO:0000313" key="2">
    <source>
        <dbReference type="EMBL" id="ALE93058.1"/>
    </source>
</evidence>
<dbReference type="RefSeq" id="WP_062007639.1">
    <property type="nucleotide sequence ID" value="NZ_CP012677.1"/>
</dbReference>
<dbReference type="KEGG" id="aaq:AOC05_13275"/>
<dbReference type="PROSITE" id="PS51186">
    <property type="entry name" value="GNAT"/>
    <property type="match status" value="1"/>
</dbReference>
<dbReference type="Pfam" id="PF13302">
    <property type="entry name" value="Acetyltransf_3"/>
    <property type="match status" value="1"/>
</dbReference>
<dbReference type="AlphaFoldDB" id="A0A0M4RQ17"/>
<dbReference type="EMBL" id="CP012677">
    <property type="protein sequence ID" value="ALE93058.1"/>
    <property type="molecule type" value="Genomic_DNA"/>
</dbReference>
<organism evidence="2 3">
    <name type="scientific">Arthrobacter alpinus</name>
    <dbReference type="NCBI Taxonomy" id="656366"/>
    <lineage>
        <taxon>Bacteria</taxon>
        <taxon>Bacillati</taxon>
        <taxon>Actinomycetota</taxon>
        <taxon>Actinomycetes</taxon>
        <taxon>Micrococcales</taxon>
        <taxon>Micrococcaceae</taxon>
        <taxon>Arthrobacter</taxon>
    </lineage>
</organism>
<dbReference type="Proteomes" id="UP000062833">
    <property type="component" value="Chromosome"/>
</dbReference>
<name>A0A0M4RQ17_9MICC</name>
<evidence type="ECO:0000259" key="1">
    <source>
        <dbReference type="PROSITE" id="PS51186"/>
    </source>
</evidence>
<evidence type="ECO:0000313" key="3">
    <source>
        <dbReference type="Proteomes" id="UP000062833"/>
    </source>
</evidence>
<dbReference type="InterPro" id="IPR016181">
    <property type="entry name" value="Acyl_CoA_acyltransferase"/>
</dbReference>
<dbReference type="SUPFAM" id="SSF55729">
    <property type="entry name" value="Acyl-CoA N-acyltransferases (Nat)"/>
    <property type="match status" value="1"/>
</dbReference>
<accession>A0A0M4RQ17</accession>
<dbReference type="OrthoDB" id="3533156at2"/>
<dbReference type="PANTHER" id="PTHR43792">
    <property type="entry name" value="GNAT FAMILY, PUTATIVE (AFU_ORTHOLOGUE AFUA_3G00765)-RELATED-RELATED"/>
    <property type="match status" value="1"/>
</dbReference>
<gene>
    <name evidence="2" type="ORF">AOC05_13275</name>
</gene>
<feature type="domain" description="N-acetyltransferase" evidence="1">
    <location>
        <begin position="8"/>
        <end position="170"/>
    </location>
</feature>
<reference evidence="3" key="1">
    <citation type="submission" date="2015-09" db="EMBL/GenBank/DDBJ databases">
        <title>Complete genome of Arthrobacter alpinus strain R3.8.</title>
        <authorList>
            <person name="See-Too W.S."/>
            <person name="Chan K.G."/>
        </authorList>
    </citation>
    <scope>NUCLEOTIDE SEQUENCE [LARGE SCALE GENOMIC DNA]</scope>
    <source>
        <strain evidence="3">R3.8</strain>
    </source>
</reference>
<dbReference type="GO" id="GO:0016747">
    <property type="term" value="F:acyltransferase activity, transferring groups other than amino-acyl groups"/>
    <property type="evidence" value="ECO:0007669"/>
    <property type="project" value="InterPro"/>
</dbReference>
<dbReference type="PATRIC" id="fig|656366.3.peg.2862"/>